<dbReference type="Gene3D" id="3.30.420.40">
    <property type="match status" value="4"/>
</dbReference>
<proteinExistence type="inferred from homology"/>
<dbReference type="PANTHER" id="PTHR11937">
    <property type="entry name" value="ACTIN"/>
    <property type="match status" value="1"/>
</dbReference>
<comment type="similarity">
    <text evidence="1">Belongs to the actin family.</text>
</comment>
<feature type="region of interest" description="Disordered" evidence="2">
    <location>
        <begin position="290"/>
        <end position="314"/>
    </location>
</feature>
<comment type="caution">
    <text evidence="3">The sequence shown here is derived from an EMBL/GenBank/DDBJ whole genome shotgun (WGS) entry which is preliminary data.</text>
</comment>
<accession>A0AA38PII6</accession>
<evidence type="ECO:0000313" key="4">
    <source>
        <dbReference type="Proteomes" id="UP001163846"/>
    </source>
</evidence>
<dbReference type="Pfam" id="PF00022">
    <property type="entry name" value="Actin"/>
    <property type="match status" value="2"/>
</dbReference>
<feature type="region of interest" description="Disordered" evidence="2">
    <location>
        <begin position="535"/>
        <end position="570"/>
    </location>
</feature>
<gene>
    <name evidence="3" type="ORF">F5878DRAFT_604346</name>
</gene>
<keyword evidence="4" id="KW-1185">Reference proteome</keyword>
<organism evidence="3 4">
    <name type="scientific">Lentinula raphanica</name>
    <dbReference type="NCBI Taxonomy" id="153919"/>
    <lineage>
        <taxon>Eukaryota</taxon>
        <taxon>Fungi</taxon>
        <taxon>Dikarya</taxon>
        <taxon>Basidiomycota</taxon>
        <taxon>Agaricomycotina</taxon>
        <taxon>Agaricomycetes</taxon>
        <taxon>Agaricomycetidae</taxon>
        <taxon>Agaricales</taxon>
        <taxon>Marasmiineae</taxon>
        <taxon>Omphalotaceae</taxon>
        <taxon>Lentinula</taxon>
    </lineage>
</organism>
<dbReference type="InterPro" id="IPR004000">
    <property type="entry name" value="Actin"/>
</dbReference>
<evidence type="ECO:0000313" key="3">
    <source>
        <dbReference type="EMBL" id="KAJ3843593.1"/>
    </source>
</evidence>
<dbReference type="InterPro" id="IPR043129">
    <property type="entry name" value="ATPase_NBD"/>
</dbReference>
<dbReference type="Gene3D" id="3.90.640.10">
    <property type="entry name" value="Actin, Chain A, domain 4"/>
    <property type="match status" value="2"/>
</dbReference>
<feature type="region of interest" description="Disordered" evidence="2">
    <location>
        <begin position="383"/>
        <end position="432"/>
    </location>
</feature>
<evidence type="ECO:0000256" key="2">
    <source>
        <dbReference type="SAM" id="MobiDB-lite"/>
    </source>
</evidence>
<feature type="compositionally biased region" description="Basic and acidic residues" evidence="2">
    <location>
        <begin position="383"/>
        <end position="396"/>
    </location>
</feature>
<reference evidence="3" key="1">
    <citation type="submission" date="2022-08" db="EMBL/GenBank/DDBJ databases">
        <authorList>
            <consortium name="DOE Joint Genome Institute"/>
            <person name="Min B."/>
            <person name="Riley R."/>
            <person name="Sierra-Patev S."/>
            <person name="Naranjo-Ortiz M."/>
            <person name="Looney B."/>
            <person name="Konkel Z."/>
            <person name="Slot J.C."/>
            <person name="Sakamoto Y."/>
            <person name="Steenwyk J.L."/>
            <person name="Rokas A."/>
            <person name="Carro J."/>
            <person name="Camarero S."/>
            <person name="Ferreira P."/>
            <person name="Molpeceres G."/>
            <person name="Ruiz-Duenas F.J."/>
            <person name="Serrano A."/>
            <person name="Henrissat B."/>
            <person name="Drula E."/>
            <person name="Hughes K.W."/>
            <person name="Mata J.L."/>
            <person name="Ishikawa N.K."/>
            <person name="Vargas-Isla R."/>
            <person name="Ushijima S."/>
            <person name="Smith C.A."/>
            <person name="Ahrendt S."/>
            <person name="Andreopoulos W."/>
            <person name="He G."/>
            <person name="Labutti K."/>
            <person name="Lipzen A."/>
            <person name="Ng V."/>
            <person name="Sandor L."/>
            <person name="Barry K."/>
            <person name="Martinez A.T."/>
            <person name="Xiao Y."/>
            <person name="Gibbons J.G."/>
            <person name="Terashima K."/>
            <person name="Hibbett D.S."/>
            <person name="Grigoriev I.V."/>
        </authorList>
    </citation>
    <scope>NUCLEOTIDE SEQUENCE</scope>
    <source>
        <strain evidence="3">TFB9207</strain>
    </source>
</reference>
<feature type="region of interest" description="Disordered" evidence="2">
    <location>
        <begin position="450"/>
        <end position="484"/>
    </location>
</feature>
<dbReference type="AlphaFoldDB" id="A0AA38PII6"/>
<feature type="compositionally biased region" description="Basic and acidic residues" evidence="2">
    <location>
        <begin position="298"/>
        <end position="314"/>
    </location>
</feature>
<protein>
    <submittedName>
        <fullName evidence="3">Chromatin remodeling complex subunit</fullName>
    </submittedName>
</protein>
<dbReference type="EMBL" id="MU805972">
    <property type="protein sequence ID" value="KAJ3843593.1"/>
    <property type="molecule type" value="Genomic_DNA"/>
</dbReference>
<dbReference type="SUPFAM" id="SSF53067">
    <property type="entry name" value="Actin-like ATPase domain"/>
    <property type="match status" value="2"/>
</dbReference>
<dbReference type="Proteomes" id="UP001163846">
    <property type="component" value="Unassembled WGS sequence"/>
</dbReference>
<sequence length="787" mass="88319">MDVDVEPVNLDITPLPLPSTPNIPLPPEDYTPHRSQHTPLIIDNGSTNLRWGFATSSEPRFGPNIVTKYRERKTNYSLMLFGDAVEVESGAKTQAKTPWEGDVLLNFDALENALDYAFVQLGIDTPTVDHPVLMTERLCSPVHSRALTSELMFELYSVPSLAYCVDGIMSFYQNDQSTEKPFISDGLVVSFNTASTSVIPVLNGKGMLTHAKRIPWGASQATDYLLKLIQMKYPNFPTRVSVAQANWMFREFCSVSPDYSSLLHSFEDPSLLRSQQKIIQFPFLLNPNAANGGANGNGEEKTEEELAKAAERRREQGRKLQEIAAKNRLEKLQQKESDLTYLLSLRDNYSPSVGKREWDRKLREEGFDDEENFEETLKKLEADVKKGKKKERDKEGGSALGDGDDVDEPMEEPSFPLVDIPDAELDPSSLAEKRKQKLLKAGYEARVRARKERELKAIKDREEKAERDKQREIEEKLDSEAREADLEGWSKKLRGEQEALMHRIKDRAKRRAAMNDRKSAAKQERMKNIANLAAGDERTAGGSGTSKKGGKGTAKGVTRGTGKGRKGNAEDMFGADDADWAIYRKINTTTTVSSDEEEDLAQLQQIEQKLLTHDPTFTAQHTHASIISRRSALLDAFRPVYGEGDGAGHNRIHLTTERCRVCEAWFTPSIAGVDSAGLGEVIQNILSRFKEEEKGRLVKNIFLTGSPSRIPGIATRLYSTLRPLLPPEMPIEIRQAEDPALDAWKGMAKFARNGEEFEKVGMSKAEYEEMGGERLKRWWGSNWNGSF</sequence>
<feature type="compositionally biased region" description="Acidic residues" evidence="2">
    <location>
        <begin position="402"/>
        <end position="411"/>
    </location>
</feature>
<dbReference type="FunFam" id="3.30.420.40:FF:000058">
    <property type="entry name" value="Putative actin-related protein 5"/>
    <property type="match status" value="1"/>
</dbReference>
<name>A0AA38PII6_9AGAR</name>
<dbReference type="SMART" id="SM00268">
    <property type="entry name" value="ACTIN"/>
    <property type="match status" value="1"/>
</dbReference>
<evidence type="ECO:0000256" key="1">
    <source>
        <dbReference type="RuleBase" id="RU000487"/>
    </source>
</evidence>